<accession>A0ABS1TDU3</accession>
<evidence type="ECO:0000256" key="1">
    <source>
        <dbReference type="SAM" id="Phobius"/>
    </source>
</evidence>
<dbReference type="Proteomes" id="UP000632377">
    <property type="component" value="Unassembled WGS sequence"/>
</dbReference>
<evidence type="ECO:0000313" key="3">
    <source>
        <dbReference type="Proteomes" id="UP000632377"/>
    </source>
</evidence>
<reference evidence="2 3" key="1">
    <citation type="submission" date="2021-01" db="EMBL/GenBank/DDBJ databases">
        <title>Genome public.</title>
        <authorList>
            <person name="Liu C."/>
            <person name="Sun Q."/>
        </authorList>
    </citation>
    <scope>NUCLEOTIDE SEQUENCE [LARGE SCALE GENOMIC DNA]</scope>
    <source>
        <strain evidence="2 3">YIM B02515</strain>
    </source>
</reference>
<feature type="transmembrane region" description="Helical" evidence="1">
    <location>
        <begin position="59"/>
        <end position="81"/>
    </location>
</feature>
<keyword evidence="3" id="KW-1185">Reference proteome</keyword>
<evidence type="ECO:0000313" key="2">
    <source>
        <dbReference type="EMBL" id="MBL4937242.1"/>
    </source>
</evidence>
<comment type="caution">
    <text evidence="2">The sequence shown here is derived from an EMBL/GenBank/DDBJ whole genome shotgun (WGS) entry which is preliminary data.</text>
</comment>
<keyword evidence="1" id="KW-0472">Membrane</keyword>
<keyword evidence="1" id="KW-1133">Transmembrane helix</keyword>
<name>A0ABS1TDU3_9CLOT</name>
<dbReference type="EMBL" id="JAESWC010000014">
    <property type="protein sequence ID" value="MBL4937242.1"/>
    <property type="molecule type" value="Genomic_DNA"/>
</dbReference>
<feature type="transmembrane region" description="Helical" evidence="1">
    <location>
        <begin position="28"/>
        <end position="47"/>
    </location>
</feature>
<sequence length="145" mass="17255">MKKILVIGFIMGMVYFTLEGFWRGWTNISMLFVGGLCGALIGLLDEAPKRYNLKIWQQCILGTLIIISIEFISGVILNIWLKLNIWDYSKRWGNFKGQICLTYSFLWFLLTPLAIWFDDWLRWKFYGEEKPYDIKEIYIELVTFK</sequence>
<protein>
    <recommendedName>
        <fullName evidence="4">ABC-transporter type IV</fullName>
    </recommendedName>
</protein>
<organism evidence="2 3">
    <name type="scientific">Clostridium rhizosphaerae</name>
    <dbReference type="NCBI Taxonomy" id="2803861"/>
    <lineage>
        <taxon>Bacteria</taxon>
        <taxon>Bacillati</taxon>
        <taxon>Bacillota</taxon>
        <taxon>Clostridia</taxon>
        <taxon>Eubacteriales</taxon>
        <taxon>Clostridiaceae</taxon>
        <taxon>Clostridium</taxon>
    </lineage>
</organism>
<dbReference type="Pfam" id="PF06541">
    <property type="entry name" value="ABC_trans_CmpB"/>
    <property type="match status" value="1"/>
</dbReference>
<gene>
    <name evidence="2" type="ORF">JK636_16055</name>
</gene>
<dbReference type="RefSeq" id="WP_202749996.1">
    <property type="nucleotide sequence ID" value="NZ_JAESWC010000014.1"/>
</dbReference>
<feature type="transmembrane region" description="Helical" evidence="1">
    <location>
        <begin position="101"/>
        <end position="121"/>
    </location>
</feature>
<keyword evidence="1" id="KW-0812">Transmembrane</keyword>
<proteinExistence type="predicted"/>
<evidence type="ECO:0008006" key="4">
    <source>
        <dbReference type="Google" id="ProtNLM"/>
    </source>
</evidence>
<dbReference type="InterPro" id="IPR010540">
    <property type="entry name" value="CmpB_TMEM229"/>
</dbReference>